<sequence>MVKPLMFLPVVAFAVLAGGLGWVVIHRGTAEVPSAFQDRSAPAVRLGALGPEAPFTDATLRDGTVKLVNFWASWCPPCREEHAELMSLQANGVPVYGVDWKDQPTKAMDFLNDMGNPFTALGQDPKNEMGLDWGIAGVPETFVIDGDGKVLLHHSGPLTDDFIEDQIEPLLGGTSGNPGPDG</sequence>
<name>A0A086XYY9_9RHOB</name>
<evidence type="ECO:0000256" key="2">
    <source>
        <dbReference type="ARBA" id="ARBA00007758"/>
    </source>
</evidence>
<comment type="caution">
    <text evidence="7">The sequence shown here is derived from an EMBL/GenBank/DDBJ whole genome shotgun (WGS) entry which is preliminary data.</text>
</comment>
<dbReference type="InterPro" id="IPR013740">
    <property type="entry name" value="Redoxin"/>
</dbReference>
<feature type="domain" description="Thioredoxin" evidence="6">
    <location>
        <begin position="30"/>
        <end position="172"/>
    </location>
</feature>
<dbReference type="GO" id="GO:0030288">
    <property type="term" value="C:outer membrane-bounded periplasmic space"/>
    <property type="evidence" value="ECO:0007669"/>
    <property type="project" value="InterPro"/>
</dbReference>
<dbReference type="PROSITE" id="PS51352">
    <property type="entry name" value="THIOREDOXIN_2"/>
    <property type="match status" value="1"/>
</dbReference>
<dbReference type="EMBL" id="JFZB01000010">
    <property type="protein sequence ID" value="KFI27239.1"/>
    <property type="molecule type" value="Genomic_DNA"/>
</dbReference>
<dbReference type="GO" id="GO:0017004">
    <property type="term" value="P:cytochrome complex assembly"/>
    <property type="evidence" value="ECO:0007669"/>
    <property type="project" value="UniProtKB-KW"/>
</dbReference>
<dbReference type="InterPro" id="IPR036249">
    <property type="entry name" value="Thioredoxin-like_sf"/>
</dbReference>
<proteinExistence type="inferred from homology"/>
<dbReference type="eggNOG" id="COG0526">
    <property type="taxonomic scope" value="Bacteria"/>
</dbReference>
<keyword evidence="5" id="KW-0676">Redox-active center</keyword>
<dbReference type="GO" id="GO:0015036">
    <property type="term" value="F:disulfide oxidoreductase activity"/>
    <property type="evidence" value="ECO:0007669"/>
    <property type="project" value="InterPro"/>
</dbReference>
<dbReference type="PANTHER" id="PTHR42852:SF6">
    <property type="entry name" value="THIOL:DISULFIDE INTERCHANGE PROTEIN DSBE"/>
    <property type="match status" value="1"/>
</dbReference>
<comment type="similarity">
    <text evidence="2">Belongs to the thioredoxin family. DsbE subfamily.</text>
</comment>
<dbReference type="STRING" id="1105367.CG50_00395"/>
<keyword evidence="3" id="KW-0201">Cytochrome c-type biogenesis</keyword>
<reference evidence="7 8" key="1">
    <citation type="submission" date="2014-03" db="EMBL/GenBank/DDBJ databases">
        <title>Genome of Paenirhodobacter enshiensis DW2-9.</title>
        <authorList>
            <person name="Wang D."/>
            <person name="Wang G."/>
        </authorList>
    </citation>
    <scope>NUCLEOTIDE SEQUENCE [LARGE SCALE GENOMIC DNA]</scope>
    <source>
        <strain evidence="7 8">DW2-9</strain>
    </source>
</reference>
<dbReference type="SUPFAM" id="SSF52833">
    <property type="entry name" value="Thioredoxin-like"/>
    <property type="match status" value="1"/>
</dbReference>
<dbReference type="AlphaFoldDB" id="A0A086XYY9"/>
<dbReference type="Pfam" id="PF08534">
    <property type="entry name" value="Redoxin"/>
    <property type="match status" value="1"/>
</dbReference>
<evidence type="ECO:0000256" key="1">
    <source>
        <dbReference type="ARBA" id="ARBA00004196"/>
    </source>
</evidence>
<dbReference type="PROSITE" id="PS00194">
    <property type="entry name" value="THIOREDOXIN_1"/>
    <property type="match status" value="1"/>
</dbReference>
<gene>
    <name evidence="7" type="ORF">CG50_00395</name>
</gene>
<dbReference type="CDD" id="cd03010">
    <property type="entry name" value="TlpA_like_DsbE"/>
    <property type="match status" value="1"/>
</dbReference>
<organism evidence="7 8">
    <name type="scientific">Paenirhodobacter enshiensis</name>
    <dbReference type="NCBI Taxonomy" id="1105367"/>
    <lineage>
        <taxon>Bacteria</taxon>
        <taxon>Pseudomonadati</taxon>
        <taxon>Pseudomonadota</taxon>
        <taxon>Alphaproteobacteria</taxon>
        <taxon>Rhodobacterales</taxon>
        <taxon>Rhodobacter group</taxon>
        <taxon>Paenirhodobacter</taxon>
    </lineage>
</organism>
<evidence type="ECO:0000313" key="8">
    <source>
        <dbReference type="Proteomes" id="UP000028824"/>
    </source>
</evidence>
<accession>A0A086XYY9</accession>
<dbReference type="OrthoDB" id="9799347at2"/>
<evidence type="ECO:0000259" key="6">
    <source>
        <dbReference type="PROSITE" id="PS51352"/>
    </source>
</evidence>
<evidence type="ECO:0000313" key="7">
    <source>
        <dbReference type="EMBL" id="KFI27239.1"/>
    </source>
</evidence>
<dbReference type="NCBIfam" id="TIGR00385">
    <property type="entry name" value="dsbE"/>
    <property type="match status" value="1"/>
</dbReference>
<keyword evidence="8" id="KW-1185">Reference proteome</keyword>
<protein>
    <submittedName>
        <fullName evidence="7">Thiol:disulfide interchange protein</fullName>
    </submittedName>
</protein>
<dbReference type="InterPro" id="IPR050553">
    <property type="entry name" value="Thioredoxin_ResA/DsbE_sf"/>
</dbReference>
<evidence type="ECO:0000256" key="4">
    <source>
        <dbReference type="ARBA" id="ARBA00023157"/>
    </source>
</evidence>
<evidence type="ECO:0000256" key="3">
    <source>
        <dbReference type="ARBA" id="ARBA00022748"/>
    </source>
</evidence>
<evidence type="ECO:0000256" key="5">
    <source>
        <dbReference type="ARBA" id="ARBA00023284"/>
    </source>
</evidence>
<keyword evidence="4" id="KW-1015">Disulfide bond</keyword>
<dbReference type="RefSeq" id="WP_036636857.1">
    <property type="nucleotide sequence ID" value="NZ_CAXYYU010000039.1"/>
</dbReference>
<dbReference type="InterPro" id="IPR013766">
    <property type="entry name" value="Thioredoxin_domain"/>
</dbReference>
<dbReference type="Proteomes" id="UP000028824">
    <property type="component" value="Unassembled WGS sequence"/>
</dbReference>
<dbReference type="Gene3D" id="3.40.30.10">
    <property type="entry name" value="Glutaredoxin"/>
    <property type="match status" value="1"/>
</dbReference>
<dbReference type="InterPro" id="IPR017937">
    <property type="entry name" value="Thioredoxin_CS"/>
</dbReference>
<dbReference type="InterPro" id="IPR004799">
    <property type="entry name" value="Periplasmic_diS_OxRdtase_DsbE"/>
</dbReference>
<comment type="subcellular location">
    <subcellularLocation>
        <location evidence="1">Cell envelope</location>
    </subcellularLocation>
</comment>
<dbReference type="PANTHER" id="PTHR42852">
    <property type="entry name" value="THIOL:DISULFIDE INTERCHANGE PROTEIN DSBE"/>
    <property type="match status" value="1"/>
</dbReference>